<comment type="cofactor">
    <cofactor evidence="1">
        <name>pyridoxal 5'-phosphate</name>
        <dbReference type="ChEBI" id="CHEBI:597326"/>
    </cofactor>
</comment>
<accession>A0A645A0R0</accession>
<dbReference type="PIRSF" id="PIRSF001434">
    <property type="entry name" value="CGS"/>
    <property type="match status" value="1"/>
</dbReference>
<dbReference type="InterPro" id="IPR015422">
    <property type="entry name" value="PyrdxlP-dep_Trfase_small"/>
</dbReference>
<dbReference type="InterPro" id="IPR015421">
    <property type="entry name" value="PyrdxlP-dep_Trfase_major"/>
</dbReference>
<dbReference type="GO" id="GO:0018826">
    <property type="term" value="F:methionine gamma-lyase activity"/>
    <property type="evidence" value="ECO:0007669"/>
    <property type="project" value="UniProtKB-EC"/>
</dbReference>
<dbReference type="Gene3D" id="3.40.640.10">
    <property type="entry name" value="Type I PLP-dependent aspartate aminotransferase-like (Major domain)"/>
    <property type="match status" value="1"/>
</dbReference>
<comment type="caution">
    <text evidence="4">The sequence shown here is derived from an EMBL/GenBank/DDBJ whole genome shotgun (WGS) entry which is preliminary data.</text>
</comment>
<dbReference type="CDD" id="cd00614">
    <property type="entry name" value="CGS_like"/>
    <property type="match status" value="1"/>
</dbReference>
<evidence type="ECO:0000256" key="2">
    <source>
        <dbReference type="ARBA" id="ARBA00022898"/>
    </source>
</evidence>
<dbReference type="Pfam" id="PF01053">
    <property type="entry name" value="Cys_Met_Meta_PP"/>
    <property type="match status" value="1"/>
</dbReference>
<dbReference type="EMBL" id="VSSQ01010478">
    <property type="protein sequence ID" value="MPM44443.1"/>
    <property type="molecule type" value="Genomic_DNA"/>
</dbReference>
<protein>
    <submittedName>
        <fullName evidence="4">L-methionine gamma-lyase</fullName>
        <ecNumber evidence="4">4.4.1.11</ecNumber>
    </submittedName>
</protein>
<gene>
    <name evidence="4" type="primary">mgl_30</name>
    <name evidence="4" type="ORF">SDC9_91121</name>
</gene>
<dbReference type="SUPFAM" id="SSF53383">
    <property type="entry name" value="PLP-dependent transferases"/>
    <property type="match status" value="1"/>
</dbReference>
<dbReference type="GO" id="GO:0005737">
    <property type="term" value="C:cytoplasm"/>
    <property type="evidence" value="ECO:0007669"/>
    <property type="project" value="TreeGrafter"/>
</dbReference>
<dbReference type="InterPro" id="IPR000277">
    <property type="entry name" value="Cys/Met-Metab_PyrdxlP-dep_enz"/>
</dbReference>
<dbReference type="AlphaFoldDB" id="A0A645A0R0"/>
<dbReference type="GO" id="GO:0030170">
    <property type="term" value="F:pyridoxal phosphate binding"/>
    <property type="evidence" value="ECO:0007669"/>
    <property type="project" value="InterPro"/>
</dbReference>
<dbReference type="InterPro" id="IPR015424">
    <property type="entry name" value="PyrdxlP-dep_Trfase"/>
</dbReference>
<keyword evidence="3 4" id="KW-0456">Lyase</keyword>
<dbReference type="FunFam" id="3.90.1150.10:FF:000008">
    <property type="entry name" value="Cystathionine gamma-synthase"/>
    <property type="match status" value="1"/>
</dbReference>
<dbReference type="PANTHER" id="PTHR11808:SF80">
    <property type="entry name" value="CYSTATHIONINE GAMMA-LYASE"/>
    <property type="match status" value="1"/>
</dbReference>
<dbReference type="FunFam" id="3.40.640.10:FF:000046">
    <property type="entry name" value="Cystathionine gamma-lyase"/>
    <property type="match status" value="1"/>
</dbReference>
<organism evidence="4">
    <name type="scientific">bioreactor metagenome</name>
    <dbReference type="NCBI Taxonomy" id="1076179"/>
    <lineage>
        <taxon>unclassified sequences</taxon>
        <taxon>metagenomes</taxon>
        <taxon>ecological metagenomes</taxon>
    </lineage>
</organism>
<sequence>MKNVKDLGMNSQLVHAGDFEDAFGSAVTPIYQTSTFAFRNAQQGADRFAGREKGFIYSRIGNPTIEALENKLAVMENGFAGIACSSGMGAVSTVYIAMLSSGDHVVSSSAVYGPSRNIMENHFVRFGVQSTYVDTSDLSQIENAIRPNTKLLYIESPANPTMTITDIKAASELAHKHGIMVCVDNTFCSPVLQKPLDLGADIVLHSLTKYINGHADIVGGAIIAKTEETYKKLRAIMVGFGYNMDPHQAYLVIRGAKTLALRVERAQESAMKLAEFLESHPKIERVMYPGLKSHPQYELAQKQAKGPGSMISFEMKGGYEAGVKLMDNVHLIMLAVSLGGVESLIQHPASMTHAGVSAEGKKAAFITEGLVRFSVGIEEAEDILNDLKQALEMV</sequence>
<evidence type="ECO:0000313" key="4">
    <source>
        <dbReference type="EMBL" id="MPM44443.1"/>
    </source>
</evidence>
<dbReference type="PANTHER" id="PTHR11808">
    <property type="entry name" value="TRANS-SULFURATION ENZYME FAMILY MEMBER"/>
    <property type="match status" value="1"/>
</dbReference>
<dbReference type="GO" id="GO:0019346">
    <property type="term" value="P:transsulfuration"/>
    <property type="evidence" value="ECO:0007669"/>
    <property type="project" value="InterPro"/>
</dbReference>
<dbReference type="Gene3D" id="3.90.1150.10">
    <property type="entry name" value="Aspartate Aminotransferase, domain 1"/>
    <property type="match status" value="1"/>
</dbReference>
<name>A0A645A0R0_9ZZZZ</name>
<keyword evidence="2" id="KW-0663">Pyridoxal phosphate</keyword>
<reference evidence="4" key="1">
    <citation type="submission" date="2019-08" db="EMBL/GenBank/DDBJ databases">
        <authorList>
            <person name="Kucharzyk K."/>
            <person name="Murdoch R.W."/>
            <person name="Higgins S."/>
            <person name="Loffler F."/>
        </authorList>
    </citation>
    <scope>NUCLEOTIDE SEQUENCE</scope>
</reference>
<dbReference type="EC" id="4.4.1.11" evidence="4"/>
<evidence type="ECO:0000256" key="3">
    <source>
        <dbReference type="ARBA" id="ARBA00023239"/>
    </source>
</evidence>
<evidence type="ECO:0000256" key="1">
    <source>
        <dbReference type="ARBA" id="ARBA00001933"/>
    </source>
</evidence>
<proteinExistence type="predicted"/>